<keyword evidence="6" id="KW-0597">Phosphoprotein</keyword>
<evidence type="ECO:0000259" key="13">
    <source>
        <dbReference type="PROSITE" id="PS51186"/>
    </source>
</evidence>
<evidence type="ECO:0000256" key="8">
    <source>
        <dbReference type="ARBA" id="ARBA00023136"/>
    </source>
</evidence>
<accession>A0A3G4ZRY0</accession>
<dbReference type="GO" id="GO:0016020">
    <property type="term" value="C:membrane"/>
    <property type="evidence" value="ECO:0007669"/>
    <property type="project" value="UniProtKB-SubCell"/>
</dbReference>
<dbReference type="InterPro" id="IPR000903">
    <property type="entry name" value="NMT"/>
</dbReference>
<evidence type="ECO:0000256" key="12">
    <source>
        <dbReference type="ARBA" id="ARBA00042432"/>
    </source>
</evidence>
<dbReference type="PANTHER" id="PTHR11377">
    <property type="entry name" value="N-MYRISTOYL TRANSFERASE"/>
    <property type="match status" value="1"/>
</dbReference>
<sequence length="304" mass="36107">MSTSYKDAKELEFKYWKTKPVLGLKEKNYISSNILQEYEIDKKYLKDKQTSLPIGYSWVKVELTDNMKNVADFLTLYYLKESNKKYIIKYDPEYIKWQFRNQGYFLVITNLQNEYIAVIGLTPRTVEIYANSIQMMEPMFMCCHPKYRKKGLAKVLMNEATRMASIDGYKYGIFCDNIIVPSPVARIRYYSRPLNYIHLKQNEFVEVSGINDEQVHDKTKIKLRPNKNYVVAKKTIDNIETVHKMYSEYVDSFSLHLTLTLKDVENYMFDSRYVKTIFVLDESEKPIDFITYNFYDIHNGDQDV</sequence>
<dbReference type="EMBL" id="MK072060">
    <property type="protein sequence ID" value="AYV77648.1"/>
    <property type="molecule type" value="Genomic_DNA"/>
</dbReference>
<dbReference type="Pfam" id="PF01233">
    <property type="entry name" value="NMT"/>
    <property type="match status" value="1"/>
</dbReference>
<keyword evidence="7 14" id="KW-0808">Transferase</keyword>
<protein>
    <recommendedName>
        <fullName evidence="10">Glycylpeptide N-tetradecanoyltransferase 1</fullName>
        <ecNumber evidence="4">2.3.1.97</ecNumber>
    </recommendedName>
    <alternativeName>
        <fullName evidence="12">Myristoyl-CoA:protein N-myristoyltransferase 1</fullName>
    </alternativeName>
    <alternativeName>
        <fullName evidence="11">Peptide N-myristoyltransferase 1</fullName>
    </alternativeName>
</protein>
<evidence type="ECO:0000256" key="9">
    <source>
        <dbReference type="ARBA" id="ARBA00023315"/>
    </source>
</evidence>
<dbReference type="PROSITE" id="PS51186">
    <property type="entry name" value="GNAT"/>
    <property type="match status" value="1"/>
</dbReference>
<feature type="domain" description="N-acetyltransferase" evidence="13">
    <location>
        <begin position="65"/>
        <end position="237"/>
    </location>
</feature>
<evidence type="ECO:0000256" key="1">
    <source>
        <dbReference type="ARBA" id="ARBA00004170"/>
    </source>
</evidence>
<comment type="similarity">
    <text evidence="3">Belongs to the NMT family.</text>
</comment>
<dbReference type="InterPro" id="IPR022676">
    <property type="entry name" value="NMT_N"/>
</dbReference>
<feature type="non-terminal residue" evidence="14">
    <location>
        <position position="304"/>
    </location>
</feature>
<evidence type="ECO:0000313" key="14">
    <source>
        <dbReference type="EMBL" id="AYV77648.1"/>
    </source>
</evidence>
<evidence type="ECO:0000256" key="7">
    <source>
        <dbReference type="ARBA" id="ARBA00022679"/>
    </source>
</evidence>
<dbReference type="CDD" id="cd04301">
    <property type="entry name" value="NAT_SF"/>
    <property type="match status" value="1"/>
</dbReference>
<evidence type="ECO:0000256" key="5">
    <source>
        <dbReference type="ARBA" id="ARBA00022490"/>
    </source>
</evidence>
<evidence type="ECO:0000256" key="2">
    <source>
        <dbReference type="ARBA" id="ARBA00004514"/>
    </source>
</evidence>
<keyword evidence="9" id="KW-0012">Acyltransferase</keyword>
<gene>
    <name evidence="14" type="ORF">Dasosvirus19_1</name>
</gene>
<reference evidence="14" key="1">
    <citation type="submission" date="2018-10" db="EMBL/GenBank/DDBJ databases">
        <title>Hidden diversity of soil giant viruses.</title>
        <authorList>
            <person name="Schulz F."/>
            <person name="Alteio L."/>
            <person name="Goudeau D."/>
            <person name="Ryan E.M."/>
            <person name="Malmstrom R.R."/>
            <person name="Blanchard J."/>
            <person name="Woyke T."/>
        </authorList>
    </citation>
    <scope>NUCLEOTIDE SEQUENCE</scope>
    <source>
        <strain evidence="14">DSV1</strain>
    </source>
</reference>
<evidence type="ECO:0000256" key="3">
    <source>
        <dbReference type="ARBA" id="ARBA00009469"/>
    </source>
</evidence>
<organism evidence="14">
    <name type="scientific">Dasosvirus sp</name>
    <dbReference type="NCBI Taxonomy" id="2487764"/>
    <lineage>
        <taxon>Viruses</taxon>
        <taxon>Varidnaviria</taxon>
        <taxon>Bamfordvirae</taxon>
        <taxon>Nucleocytoviricota</taxon>
        <taxon>Megaviricetes</taxon>
        <taxon>Imitervirales</taxon>
        <taxon>Mimiviridae</taxon>
        <taxon>Klosneuvirinae</taxon>
    </lineage>
</organism>
<evidence type="ECO:0000256" key="6">
    <source>
        <dbReference type="ARBA" id="ARBA00022553"/>
    </source>
</evidence>
<dbReference type="GO" id="GO:0004379">
    <property type="term" value="F:glycylpeptide N-tetradecanoyltransferase activity"/>
    <property type="evidence" value="ECO:0007669"/>
    <property type="project" value="UniProtKB-EC"/>
</dbReference>
<evidence type="ECO:0000256" key="11">
    <source>
        <dbReference type="ARBA" id="ARBA00042150"/>
    </source>
</evidence>
<comment type="subcellular location">
    <subcellularLocation>
        <location evidence="2">Cytoplasm</location>
        <location evidence="2">Cytosol</location>
    </subcellularLocation>
    <subcellularLocation>
        <location evidence="1">Membrane</location>
        <topology evidence="1">Peripheral membrane protein</topology>
    </subcellularLocation>
</comment>
<dbReference type="Gene3D" id="3.40.630.170">
    <property type="match status" value="1"/>
</dbReference>
<keyword evidence="8" id="KW-0472">Membrane</keyword>
<dbReference type="SUPFAM" id="SSF55729">
    <property type="entry name" value="Acyl-CoA N-acyltransferases (Nat)"/>
    <property type="match status" value="1"/>
</dbReference>
<proteinExistence type="inferred from homology"/>
<dbReference type="InterPro" id="IPR016181">
    <property type="entry name" value="Acyl_CoA_acyltransferase"/>
</dbReference>
<name>A0A3G4ZRY0_9VIRU</name>
<dbReference type="InterPro" id="IPR000182">
    <property type="entry name" value="GNAT_dom"/>
</dbReference>
<dbReference type="PANTHER" id="PTHR11377:SF7">
    <property type="entry name" value="GLYCYLPEPTIDE N-TETRADECANOYLTRANSFERASE 1"/>
    <property type="match status" value="1"/>
</dbReference>
<dbReference type="EC" id="2.3.1.97" evidence="4"/>
<evidence type="ECO:0000256" key="4">
    <source>
        <dbReference type="ARBA" id="ARBA00012923"/>
    </source>
</evidence>
<evidence type="ECO:0000256" key="10">
    <source>
        <dbReference type="ARBA" id="ARBA00040990"/>
    </source>
</evidence>
<keyword evidence="5" id="KW-0963">Cytoplasm</keyword>